<dbReference type="InterPro" id="IPR013783">
    <property type="entry name" value="Ig-like_fold"/>
</dbReference>
<name>A0ABN1JAQ2_9FLAO</name>
<dbReference type="NCBIfam" id="TIGR04183">
    <property type="entry name" value="Por_Secre_tail"/>
    <property type="match status" value="1"/>
</dbReference>
<organism evidence="3 4">
    <name type="scientific">Aquimarina litoralis</name>
    <dbReference type="NCBI Taxonomy" id="584605"/>
    <lineage>
        <taxon>Bacteria</taxon>
        <taxon>Pseudomonadati</taxon>
        <taxon>Bacteroidota</taxon>
        <taxon>Flavobacteriia</taxon>
        <taxon>Flavobacteriales</taxon>
        <taxon>Flavobacteriaceae</taxon>
        <taxon>Aquimarina</taxon>
    </lineage>
</organism>
<dbReference type="InterPro" id="IPR022409">
    <property type="entry name" value="PKD/Chitinase_dom"/>
</dbReference>
<dbReference type="CDD" id="cd00146">
    <property type="entry name" value="PKD"/>
    <property type="match status" value="1"/>
</dbReference>
<dbReference type="Pfam" id="PF19081">
    <property type="entry name" value="Ig_7"/>
    <property type="match status" value="1"/>
</dbReference>
<dbReference type="Gene3D" id="3.40.390.10">
    <property type="entry name" value="Collagenase (Catalytic Domain)"/>
    <property type="match status" value="1"/>
</dbReference>
<reference evidence="3 4" key="1">
    <citation type="journal article" date="2019" name="Int. J. Syst. Evol. Microbiol.">
        <title>The Global Catalogue of Microorganisms (GCM) 10K type strain sequencing project: providing services to taxonomists for standard genome sequencing and annotation.</title>
        <authorList>
            <consortium name="The Broad Institute Genomics Platform"/>
            <consortium name="The Broad Institute Genome Sequencing Center for Infectious Disease"/>
            <person name="Wu L."/>
            <person name="Ma J."/>
        </authorList>
    </citation>
    <scope>NUCLEOTIDE SEQUENCE [LARGE SCALE GENOMIC DNA]</scope>
    <source>
        <strain evidence="3 4">JCM 15974</strain>
    </source>
</reference>
<comment type="caution">
    <text evidence="3">The sequence shown here is derived from an EMBL/GenBank/DDBJ whole genome shotgun (WGS) entry which is preliminary data.</text>
</comment>
<protein>
    <recommendedName>
        <fullName evidence="2">PKD domain-containing protein</fullName>
    </recommendedName>
</protein>
<dbReference type="SMART" id="SM00089">
    <property type="entry name" value="PKD"/>
    <property type="match status" value="2"/>
</dbReference>
<evidence type="ECO:0000313" key="3">
    <source>
        <dbReference type="EMBL" id="GAA0733990.1"/>
    </source>
</evidence>
<dbReference type="EMBL" id="BAAAGE010000009">
    <property type="protein sequence ID" value="GAA0733990.1"/>
    <property type="molecule type" value="Genomic_DNA"/>
</dbReference>
<keyword evidence="1" id="KW-0732">Signal</keyword>
<gene>
    <name evidence="3" type="ORF">GCM10009430_48680</name>
</gene>
<feature type="domain" description="PKD" evidence="2">
    <location>
        <begin position="466"/>
        <end position="533"/>
    </location>
</feature>
<proteinExistence type="predicted"/>
<dbReference type="InterPro" id="IPR026444">
    <property type="entry name" value="Secre_tail"/>
</dbReference>
<dbReference type="InterPro" id="IPR024079">
    <property type="entry name" value="MetalloPept_cat_dom_sf"/>
</dbReference>
<dbReference type="InterPro" id="IPR000601">
    <property type="entry name" value="PKD_dom"/>
</dbReference>
<dbReference type="Pfam" id="PF18962">
    <property type="entry name" value="Por_Secre_tail"/>
    <property type="match status" value="1"/>
</dbReference>
<dbReference type="Gene3D" id="2.60.40.10">
    <property type="entry name" value="Immunoglobulins"/>
    <property type="match status" value="2"/>
</dbReference>
<dbReference type="SUPFAM" id="SSF55486">
    <property type="entry name" value="Metalloproteases ('zincins'), catalytic domain"/>
    <property type="match status" value="1"/>
</dbReference>
<dbReference type="InterPro" id="IPR044023">
    <property type="entry name" value="Ig_7"/>
</dbReference>
<sequence length="906" mass="98142">MGNEKTFSSNFWGAKTNKITLQVSKEISYSGVITKRNGNANSYSIIGSIGDSKTSTFHITKQGNLISGQIVLYEDKIAYQYSSDDAKAVFIEEVDIHKVLCVDYEKLPSVEVTSYQSKMVVPTLSSLPGSAFTVYLDFDGEVVSDTWWVNGGTINAQPTGYSDAKITDIWRIMAEDFRPFDINITTDRTTFENTPINRRMMCIFTPTTDAAPGSGGVAYLNSFSNNNIDNPCWVYNNGTRSAGETGSHEVGHTLGLSHDGVPGNQYYSGHGSWSPIMGWSASRAIGQWSQGEYDNAITQEDDMAIISGNRNGFGYKEDDHADTVSEATPIQVGSNGTVDPSLHQALISTREDKDVFSFITAGGEVDFTIDPDPYYPNLNIQARIISGTGEELAISSPQDNLSASINTTLAGGTYFIEIDGVGEGNLSSGYSDYASVGFYEISGSYTPGNNNQPPIANFEATIDCDQVSFRNTSINTVTSVLWDFGDGTTSTEQNPTHTYNADGSYTVSLTATNTVGDDTNTQENFVTVTIASLPNNDTQSICSGNVDTITASGSNGYIWYDTLDGDTVLGTGPTLDVSNITQNRTFYVAGTTEPIVEAVTGITDVANIVGNIHQGGFNLVFDADQPIMLKKATVIAQGAGNRTLQLIDASGTVLETKTINIPDGESVIDINMNIPAGNDMEIGFLEEANLFRSNDNVNYPYTVNNIVSIKRSSATTNPQGFYYYLYNWEVSTLGGCSTSDRAAIQVNVSDAPTVPTINVDAQTNELSVTENYESYQWYLDDQPITGANAATYIAEETGTYTLEVFNEGGCSTFSEALEIQALSTPDLQSPEDQIVLYPNPANEILHIDGISELKDKFSLKVLNALGQTVILKSGVPETIDTTKLSEGLYFLLINNKQVDKFLKITR</sequence>
<dbReference type="InterPro" id="IPR035986">
    <property type="entry name" value="PKD_dom_sf"/>
</dbReference>
<evidence type="ECO:0000313" key="4">
    <source>
        <dbReference type="Proteomes" id="UP001501758"/>
    </source>
</evidence>
<accession>A0ABN1JAQ2</accession>
<keyword evidence="4" id="KW-1185">Reference proteome</keyword>
<dbReference type="SUPFAM" id="SSF49299">
    <property type="entry name" value="PKD domain"/>
    <property type="match status" value="1"/>
</dbReference>
<dbReference type="PROSITE" id="PS50093">
    <property type="entry name" value="PKD"/>
    <property type="match status" value="1"/>
</dbReference>
<dbReference type="Gene3D" id="2.60.120.380">
    <property type="match status" value="1"/>
</dbReference>
<evidence type="ECO:0000259" key="2">
    <source>
        <dbReference type="PROSITE" id="PS50093"/>
    </source>
</evidence>
<evidence type="ECO:0000256" key="1">
    <source>
        <dbReference type="ARBA" id="ARBA00022729"/>
    </source>
</evidence>
<dbReference type="Pfam" id="PF18911">
    <property type="entry name" value="PKD_4"/>
    <property type="match status" value="1"/>
</dbReference>
<dbReference type="Proteomes" id="UP001501758">
    <property type="component" value="Unassembled WGS sequence"/>
</dbReference>